<feature type="compositionally biased region" description="Basic and acidic residues" evidence="2">
    <location>
        <begin position="68"/>
        <end position="79"/>
    </location>
</feature>
<dbReference type="EMBL" id="KN847531">
    <property type="protein sequence ID" value="KIW08504.1"/>
    <property type="molecule type" value="Genomic_DNA"/>
</dbReference>
<dbReference type="Proteomes" id="UP000053259">
    <property type="component" value="Unassembled WGS sequence"/>
</dbReference>
<evidence type="ECO:0000313" key="5">
    <source>
        <dbReference type="Proteomes" id="UP000053259"/>
    </source>
</evidence>
<feature type="region of interest" description="Disordered" evidence="2">
    <location>
        <begin position="43"/>
        <end position="100"/>
    </location>
</feature>
<keyword evidence="1" id="KW-0862">Zinc</keyword>
<dbReference type="PROSITE" id="PS50157">
    <property type="entry name" value="ZINC_FINGER_C2H2_2"/>
    <property type="match status" value="1"/>
</dbReference>
<dbReference type="STRING" id="253628.A0A0D2APC4"/>
<reference evidence="4 5" key="1">
    <citation type="submission" date="2015-01" db="EMBL/GenBank/DDBJ databases">
        <title>The Genome Sequence of Ochroconis gallopava CBS43764.</title>
        <authorList>
            <consortium name="The Broad Institute Genomics Platform"/>
            <person name="Cuomo C."/>
            <person name="de Hoog S."/>
            <person name="Gorbushina A."/>
            <person name="Stielow B."/>
            <person name="Teixiera M."/>
            <person name="Abouelleil A."/>
            <person name="Chapman S.B."/>
            <person name="Priest M."/>
            <person name="Young S.K."/>
            <person name="Wortman J."/>
            <person name="Nusbaum C."/>
            <person name="Birren B."/>
        </authorList>
    </citation>
    <scope>NUCLEOTIDE SEQUENCE [LARGE SCALE GENOMIC DNA]</scope>
    <source>
        <strain evidence="4 5">CBS 43764</strain>
    </source>
</reference>
<dbReference type="OrthoDB" id="4822at2759"/>
<dbReference type="RefSeq" id="XP_016218372.1">
    <property type="nucleotide sequence ID" value="XM_016354277.1"/>
</dbReference>
<proteinExistence type="predicted"/>
<dbReference type="GeneID" id="27309371"/>
<evidence type="ECO:0000256" key="2">
    <source>
        <dbReference type="SAM" id="MobiDB-lite"/>
    </source>
</evidence>
<dbReference type="GO" id="GO:0008270">
    <property type="term" value="F:zinc ion binding"/>
    <property type="evidence" value="ECO:0007669"/>
    <property type="project" value="UniProtKB-KW"/>
</dbReference>
<organism evidence="4 5">
    <name type="scientific">Verruconis gallopava</name>
    <dbReference type="NCBI Taxonomy" id="253628"/>
    <lineage>
        <taxon>Eukaryota</taxon>
        <taxon>Fungi</taxon>
        <taxon>Dikarya</taxon>
        <taxon>Ascomycota</taxon>
        <taxon>Pezizomycotina</taxon>
        <taxon>Dothideomycetes</taxon>
        <taxon>Pleosporomycetidae</taxon>
        <taxon>Venturiales</taxon>
        <taxon>Sympoventuriaceae</taxon>
        <taxon>Verruconis</taxon>
    </lineage>
</organism>
<evidence type="ECO:0000259" key="3">
    <source>
        <dbReference type="PROSITE" id="PS50157"/>
    </source>
</evidence>
<dbReference type="PROSITE" id="PS00028">
    <property type="entry name" value="ZINC_FINGER_C2H2_1"/>
    <property type="match status" value="1"/>
</dbReference>
<feature type="domain" description="C2H2-type" evidence="3">
    <location>
        <begin position="23"/>
        <end position="54"/>
    </location>
</feature>
<accession>A0A0D2APC4</accession>
<sequence length="212" mass="22980">MAPRFQTMPAPKTESAREAARTFYCELCTKGYARMPEYEAHLSSYEHTHNQRRKDAKQFHKNPFGQKDASKNEERDKKAAGMTSVKMDSSTSGTSGKLGGGFKKGGFKSAGFKKVGGSNADAAKTEQEAVPQGLGAGAHGGEIDKKDAEQEDEGHDQSGDYSFWCEKNPGYTYYDPMRPGGCDVRCPCRKAGNGQCSGRDCELCTQLGPLPG</sequence>
<dbReference type="PANTHER" id="PTHR47251:SF1">
    <property type="entry name" value="FINGER DOMAIN PROTEIN, PUTATIVE (AFU_ORTHOLOGUE AFUA_3G04180)-RELATED"/>
    <property type="match status" value="1"/>
</dbReference>
<name>A0A0D2APC4_9PEZI</name>
<evidence type="ECO:0000313" key="4">
    <source>
        <dbReference type="EMBL" id="KIW08503.1"/>
    </source>
</evidence>
<feature type="region of interest" description="Disordered" evidence="2">
    <location>
        <begin position="115"/>
        <end position="161"/>
    </location>
</feature>
<keyword evidence="1" id="KW-0863">Zinc-finger</keyword>
<protein>
    <recommendedName>
        <fullName evidence="3">C2H2-type domain-containing protein</fullName>
    </recommendedName>
</protein>
<keyword evidence="5" id="KW-1185">Reference proteome</keyword>
<dbReference type="EMBL" id="KN847531">
    <property type="protein sequence ID" value="KIW08503.1"/>
    <property type="molecule type" value="Genomic_DNA"/>
</dbReference>
<dbReference type="RefSeq" id="XP_016218373.1">
    <property type="nucleotide sequence ID" value="XM_016354278.1"/>
</dbReference>
<dbReference type="HOGENOM" id="CLU_089381_1_0_1"/>
<dbReference type="AlphaFoldDB" id="A0A0D2APC4"/>
<keyword evidence="1" id="KW-0479">Metal-binding</keyword>
<dbReference type="PANTHER" id="PTHR47251">
    <property type="entry name" value="FINGER DOMAIN PROTEIN, PUTATIVE (AFU_ORTHOLOGUE AFUA_3G04180)-RELATED"/>
    <property type="match status" value="1"/>
</dbReference>
<gene>
    <name evidence="4" type="ORF">PV09_01398</name>
</gene>
<dbReference type="InterPro" id="IPR013087">
    <property type="entry name" value="Znf_C2H2_type"/>
</dbReference>
<evidence type="ECO:0000256" key="1">
    <source>
        <dbReference type="PROSITE-ProRule" id="PRU00042"/>
    </source>
</evidence>
<dbReference type="VEuPathDB" id="FungiDB:PV09_01398"/>